<dbReference type="PROSITE" id="PS50835">
    <property type="entry name" value="IG_LIKE"/>
    <property type="match status" value="2"/>
</dbReference>
<dbReference type="GeneID" id="101675034"/>
<dbReference type="InterPro" id="IPR036179">
    <property type="entry name" value="Ig-like_dom_sf"/>
</dbReference>
<dbReference type="GO" id="GO:0033691">
    <property type="term" value="F:sialic acid binding"/>
    <property type="evidence" value="ECO:0007669"/>
    <property type="project" value="TreeGrafter"/>
</dbReference>
<dbReference type="SUPFAM" id="SSF48726">
    <property type="entry name" value="Immunoglobulin"/>
    <property type="match status" value="2"/>
</dbReference>
<dbReference type="InterPro" id="IPR051036">
    <property type="entry name" value="SIGLEC"/>
</dbReference>
<dbReference type="GO" id="GO:0005886">
    <property type="term" value="C:plasma membrane"/>
    <property type="evidence" value="ECO:0007669"/>
    <property type="project" value="TreeGrafter"/>
</dbReference>
<protein>
    <submittedName>
        <fullName evidence="11">Sialic acid-binding Ig-like lectin 14 isoform X5</fullName>
    </submittedName>
</protein>
<evidence type="ECO:0000256" key="6">
    <source>
        <dbReference type="ARBA" id="ARBA00023136"/>
    </source>
</evidence>
<dbReference type="PANTHER" id="PTHR12035">
    <property type="entry name" value="SIALIC ACID BINDING IMMUNOGLOBULIN-LIKE LECTIN"/>
    <property type="match status" value="1"/>
</dbReference>
<feature type="chain" id="PRO_5035832749" evidence="8">
    <location>
        <begin position="23"/>
        <end position="368"/>
    </location>
</feature>
<dbReference type="Pfam" id="PF13927">
    <property type="entry name" value="Ig_3"/>
    <property type="match status" value="1"/>
</dbReference>
<dbReference type="PANTHER" id="PTHR12035:SF125">
    <property type="entry name" value="SIALIC ACID-BINDING IG-LIKE LECTIN 5"/>
    <property type="match status" value="1"/>
</dbReference>
<dbReference type="SMART" id="SM00408">
    <property type="entry name" value="IGc2"/>
    <property type="match status" value="1"/>
</dbReference>
<feature type="signal peptide" evidence="8">
    <location>
        <begin position="1"/>
        <end position="22"/>
    </location>
</feature>
<feature type="domain" description="Ig-like" evidence="9">
    <location>
        <begin position="64"/>
        <end position="147"/>
    </location>
</feature>
<dbReference type="InterPro" id="IPR007110">
    <property type="entry name" value="Ig-like_dom"/>
</dbReference>
<dbReference type="Proteomes" id="UP000000715">
    <property type="component" value="Unplaced"/>
</dbReference>
<evidence type="ECO:0000256" key="1">
    <source>
        <dbReference type="ARBA" id="ARBA00004479"/>
    </source>
</evidence>
<evidence type="ECO:0000259" key="9">
    <source>
        <dbReference type="PROSITE" id="PS50835"/>
    </source>
</evidence>
<dbReference type="SMART" id="SM00409">
    <property type="entry name" value="IG"/>
    <property type="match status" value="2"/>
</dbReference>
<sequence>MPADADMVSLLLLPLLWGGSLQEDWGYQLRVQDTVTVQEGLCVHVPCSFSYPWSSWPTALTQEPDIHFLEPLKSGYPTNLTCSLRGSCEEGRPLSFFWMGGALDSLDPQTLHSSVLTLTPRVQDHGSNLTCQVHLPGVQGTVERTIRLNVSYAPQLMTTRVLQGNYTVPKMLSNGMSLPVLEGQFLSLVCIADSNPPAMLSWSREGKALSPSQPSAPGVLELLHVGVEDEGEFTCQAQNPLGSQCISISLSVRRSPSSCNCVSEKQEGSWPLVLTLIRGFLMGAGFLLAYGLTWIYYTSHSSLHCLEILPAPEKSLRRHLSEVPSSVIHLFPWQADCWNIATVADFPLVAPVSPTYFLVGSSDSFFFF</sequence>
<evidence type="ECO:0000256" key="7">
    <source>
        <dbReference type="ARBA" id="ARBA00038361"/>
    </source>
</evidence>
<comment type="subcellular location">
    <subcellularLocation>
        <location evidence="1">Membrane</location>
        <topology evidence="1">Single-pass type I membrane protein</topology>
    </subcellularLocation>
</comment>
<keyword evidence="6" id="KW-0472">Membrane</keyword>
<dbReference type="GO" id="GO:0030246">
    <property type="term" value="F:carbohydrate binding"/>
    <property type="evidence" value="ECO:0007669"/>
    <property type="project" value="UniProtKB-KW"/>
</dbReference>
<evidence type="ECO:0000256" key="4">
    <source>
        <dbReference type="ARBA" id="ARBA00022889"/>
    </source>
</evidence>
<evidence type="ECO:0000256" key="8">
    <source>
        <dbReference type="SAM" id="SignalP"/>
    </source>
</evidence>
<evidence type="ECO:0000256" key="3">
    <source>
        <dbReference type="ARBA" id="ARBA00022734"/>
    </source>
</evidence>
<keyword evidence="10" id="KW-1185">Reference proteome</keyword>
<dbReference type="AlphaFoldDB" id="A0A8U0S166"/>
<dbReference type="RefSeq" id="XP_044933346.1">
    <property type="nucleotide sequence ID" value="XM_045077411.1"/>
</dbReference>
<comment type="similarity">
    <text evidence="7">Belongs to the immunoglobulin superfamily. SIGLEC (sialic acid binding Ig-like lectin) family.</text>
</comment>
<evidence type="ECO:0000256" key="2">
    <source>
        <dbReference type="ARBA" id="ARBA00022692"/>
    </source>
</evidence>
<dbReference type="InterPro" id="IPR013783">
    <property type="entry name" value="Ig-like_fold"/>
</dbReference>
<name>A0A8U0S166_MUSPF</name>
<feature type="domain" description="Ig-like" evidence="9">
    <location>
        <begin position="169"/>
        <end position="251"/>
    </location>
</feature>
<keyword evidence="8" id="KW-0732">Signal</keyword>
<evidence type="ECO:0000256" key="5">
    <source>
        <dbReference type="ARBA" id="ARBA00022989"/>
    </source>
</evidence>
<evidence type="ECO:0000313" key="10">
    <source>
        <dbReference type="Proteomes" id="UP000000715"/>
    </source>
</evidence>
<accession>A0A8U0S166</accession>
<dbReference type="Gene3D" id="2.60.40.10">
    <property type="entry name" value="Immunoglobulins"/>
    <property type="match status" value="3"/>
</dbReference>
<keyword evidence="2" id="KW-0812">Transmembrane</keyword>
<keyword evidence="3" id="KW-0430">Lectin</keyword>
<keyword evidence="5" id="KW-1133">Transmembrane helix</keyword>
<proteinExistence type="inferred from homology"/>
<reference evidence="11" key="1">
    <citation type="submission" date="2025-08" db="UniProtKB">
        <authorList>
            <consortium name="RefSeq"/>
        </authorList>
    </citation>
    <scope>IDENTIFICATION</scope>
    <source>
        <tissue evidence="11">Brain</tissue>
    </source>
</reference>
<dbReference type="InterPro" id="IPR003598">
    <property type="entry name" value="Ig_sub2"/>
</dbReference>
<gene>
    <name evidence="11" type="primary">LOC101675034</name>
</gene>
<dbReference type="GO" id="GO:0007155">
    <property type="term" value="P:cell adhesion"/>
    <property type="evidence" value="ECO:0007669"/>
    <property type="project" value="UniProtKB-KW"/>
</dbReference>
<organism evidence="10 11">
    <name type="scientific">Mustela putorius furo</name>
    <name type="common">European domestic ferret</name>
    <name type="synonym">Mustela furo</name>
    <dbReference type="NCBI Taxonomy" id="9669"/>
    <lineage>
        <taxon>Eukaryota</taxon>
        <taxon>Metazoa</taxon>
        <taxon>Chordata</taxon>
        <taxon>Craniata</taxon>
        <taxon>Vertebrata</taxon>
        <taxon>Euteleostomi</taxon>
        <taxon>Mammalia</taxon>
        <taxon>Eutheria</taxon>
        <taxon>Laurasiatheria</taxon>
        <taxon>Carnivora</taxon>
        <taxon>Caniformia</taxon>
        <taxon>Musteloidea</taxon>
        <taxon>Mustelidae</taxon>
        <taxon>Mustelinae</taxon>
        <taxon>Mustela</taxon>
    </lineage>
</organism>
<evidence type="ECO:0000313" key="11">
    <source>
        <dbReference type="RefSeq" id="XP_044933346.1"/>
    </source>
</evidence>
<dbReference type="InterPro" id="IPR003599">
    <property type="entry name" value="Ig_sub"/>
</dbReference>
<keyword evidence="4" id="KW-0130">Cell adhesion</keyword>